<name>A0A2R6PCB3_9APHY</name>
<proteinExistence type="predicted"/>
<sequence>MASPVPSRQSQYSPGPGRVAMGHRQHTRGVRDEVVPQEFLAVSPLLARDHLPSISRQWRTALHCPIGPPRLRCSPGQDTRCSLVFKLFFRGQLISAFVCLSPRQRGWF</sequence>
<dbReference type="AlphaFoldDB" id="A0A2R6PCB3"/>
<protein>
    <submittedName>
        <fullName evidence="2">Uncharacterized protein</fullName>
    </submittedName>
</protein>
<evidence type="ECO:0000313" key="3">
    <source>
        <dbReference type="Proteomes" id="UP000186601"/>
    </source>
</evidence>
<dbReference type="EMBL" id="MLYV02000501">
    <property type="protein sequence ID" value="PSR88987.1"/>
    <property type="molecule type" value="Genomic_DNA"/>
</dbReference>
<dbReference type="Proteomes" id="UP000186601">
    <property type="component" value="Unassembled WGS sequence"/>
</dbReference>
<organism evidence="2 3">
    <name type="scientific">Hermanssonia centrifuga</name>
    <dbReference type="NCBI Taxonomy" id="98765"/>
    <lineage>
        <taxon>Eukaryota</taxon>
        <taxon>Fungi</taxon>
        <taxon>Dikarya</taxon>
        <taxon>Basidiomycota</taxon>
        <taxon>Agaricomycotina</taxon>
        <taxon>Agaricomycetes</taxon>
        <taxon>Polyporales</taxon>
        <taxon>Meruliaceae</taxon>
        <taxon>Hermanssonia</taxon>
    </lineage>
</organism>
<evidence type="ECO:0000313" key="2">
    <source>
        <dbReference type="EMBL" id="PSR88987.1"/>
    </source>
</evidence>
<feature type="compositionally biased region" description="Polar residues" evidence="1">
    <location>
        <begin position="1"/>
        <end position="13"/>
    </location>
</feature>
<evidence type="ECO:0000256" key="1">
    <source>
        <dbReference type="SAM" id="MobiDB-lite"/>
    </source>
</evidence>
<keyword evidence="3" id="KW-1185">Reference proteome</keyword>
<comment type="caution">
    <text evidence="2">The sequence shown here is derived from an EMBL/GenBank/DDBJ whole genome shotgun (WGS) entry which is preliminary data.</text>
</comment>
<accession>A0A2R6PCB3</accession>
<reference evidence="2 3" key="1">
    <citation type="submission" date="2018-02" db="EMBL/GenBank/DDBJ databases">
        <title>Genome sequence of the basidiomycete white-rot fungus Phlebia centrifuga.</title>
        <authorList>
            <person name="Granchi Z."/>
            <person name="Peng M."/>
            <person name="de Vries R.P."/>
            <person name="Hilden K."/>
            <person name="Makela M.R."/>
            <person name="Grigoriev I."/>
            <person name="Riley R."/>
        </authorList>
    </citation>
    <scope>NUCLEOTIDE SEQUENCE [LARGE SCALE GENOMIC DNA]</scope>
    <source>
        <strain evidence="2 3">FBCC195</strain>
    </source>
</reference>
<feature type="region of interest" description="Disordered" evidence="1">
    <location>
        <begin position="1"/>
        <end position="31"/>
    </location>
</feature>
<gene>
    <name evidence="2" type="ORF">PHLCEN_2v4949</name>
</gene>